<dbReference type="InterPro" id="IPR019734">
    <property type="entry name" value="TPR_rpt"/>
</dbReference>
<feature type="compositionally biased region" description="Low complexity" evidence="2">
    <location>
        <begin position="315"/>
        <end position="327"/>
    </location>
</feature>
<dbReference type="InterPro" id="IPR016032">
    <property type="entry name" value="Sig_transdc_resp-reg_C-effctor"/>
</dbReference>
<dbReference type="Pfam" id="PF03704">
    <property type="entry name" value="BTAD"/>
    <property type="match status" value="1"/>
</dbReference>
<reference evidence="4 5" key="1">
    <citation type="submission" date="2019-06" db="EMBL/GenBank/DDBJ databases">
        <title>Whole genome sequence for Rhodospirillaceae sp. R148.</title>
        <authorList>
            <person name="Wang G."/>
        </authorList>
    </citation>
    <scope>NUCLEOTIDE SEQUENCE [LARGE SCALE GENOMIC DNA]</scope>
    <source>
        <strain evidence="4 5">R148</strain>
    </source>
</reference>
<name>A0A545TF72_9PROT</name>
<accession>A0A545TF72</accession>
<dbReference type="InterPro" id="IPR005158">
    <property type="entry name" value="BTAD"/>
</dbReference>
<feature type="domain" description="Bacterial transcriptional activator" evidence="3">
    <location>
        <begin position="120"/>
        <end position="259"/>
    </location>
</feature>
<dbReference type="Gene3D" id="1.25.40.10">
    <property type="entry name" value="Tetratricopeptide repeat domain"/>
    <property type="match status" value="2"/>
</dbReference>
<dbReference type="PANTHER" id="PTHR35807">
    <property type="entry name" value="TRANSCRIPTIONAL REGULATOR REDD-RELATED"/>
    <property type="match status" value="1"/>
</dbReference>
<dbReference type="GO" id="GO:0006355">
    <property type="term" value="P:regulation of DNA-templated transcription"/>
    <property type="evidence" value="ECO:0007669"/>
    <property type="project" value="InterPro"/>
</dbReference>
<dbReference type="OrthoDB" id="7325815at2"/>
<evidence type="ECO:0000259" key="3">
    <source>
        <dbReference type="SMART" id="SM01043"/>
    </source>
</evidence>
<feature type="compositionally biased region" description="Pro residues" evidence="2">
    <location>
        <begin position="303"/>
        <end position="314"/>
    </location>
</feature>
<dbReference type="Proteomes" id="UP000315252">
    <property type="component" value="Unassembled WGS sequence"/>
</dbReference>
<dbReference type="InterPro" id="IPR011990">
    <property type="entry name" value="TPR-like_helical_dom_sf"/>
</dbReference>
<dbReference type="InterPro" id="IPR036388">
    <property type="entry name" value="WH-like_DNA-bd_sf"/>
</dbReference>
<dbReference type="GO" id="GO:0003677">
    <property type="term" value="F:DNA binding"/>
    <property type="evidence" value="ECO:0007669"/>
    <property type="project" value="InterPro"/>
</dbReference>
<dbReference type="InterPro" id="IPR051677">
    <property type="entry name" value="AfsR-DnrI-RedD_regulator"/>
</dbReference>
<dbReference type="Gene3D" id="1.10.10.10">
    <property type="entry name" value="Winged helix-like DNA-binding domain superfamily/Winged helix DNA-binding domain"/>
    <property type="match status" value="1"/>
</dbReference>
<gene>
    <name evidence="4" type="ORF">FKG95_23275</name>
</gene>
<evidence type="ECO:0000313" key="5">
    <source>
        <dbReference type="Proteomes" id="UP000315252"/>
    </source>
</evidence>
<evidence type="ECO:0000256" key="2">
    <source>
        <dbReference type="SAM" id="MobiDB-lite"/>
    </source>
</evidence>
<dbReference type="SMART" id="SM00028">
    <property type="entry name" value="TPR"/>
    <property type="match status" value="5"/>
</dbReference>
<feature type="region of interest" description="Disordered" evidence="2">
    <location>
        <begin position="263"/>
        <end position="336"/>
    </location>
</feature>
<dbReference type="SUPFAM" id="SSF48452">
    <property type="entry name" value="TPR-like"/>
    <property type="match status" value="2"/>
</dbReference>
<organism evidence="4 5">
    <name type="scientific">Denitrobaculum tricleocarpae</name>
    <dbReference type="NCBI Taxonomy" id="2591009"/>
    <lineage>
        <taxon>Bacteria</taxon>
        <taxon>Pseudomonadati</taxon>
        <taxon>Pseudomonadota</taxon>
        <taxon>Alphaproteobacteria</taxon>
        <taxon>Rhodospirillales</taxon>
        <taxon>Rhodospirillaceae</taxon>
        <taxon>Denitrobaculum</taxon>
    </lineage>
</organism>
<dbReference type="PROSITE" id="PS50005">
    <property type="entry name" value="TPR"/>
    <property type="match status" value="1"/>
</dbReference>
<dbReference type="SMART" id="SM01043">
    <property type="entry name" value="BTAD"/>
    <property type="match status" value="1"/>
</dbReference>
<protein>
    <recommendedName>
        <fullName evidence="3">Bacterial transcriptional activator domain-containing protein</fullName>
    </recommendedName>
</protein>
<sequence length="778" mass="85322">METLDRRQRTTERRRQTASDDAIIDILLFGPLQIRCDGNAIRLAGVKDSAFVAALATTPTLRLPRDRLAGLLWENSSERHARDSLKQSLLRLRRRLAPFGADVLCSDRTAIWFNRSRVRVDVTELQELLADATLKSVDKAMSLRRGVFLEGQAPVGQDYDGWLHAERTRLDRLYVDALLGVMKQAEQTGRSERALELAQRILSADKENERAARCMMRVLSQNGDRRAALMLYESLRQRLSDDFAISPQPATVDLYNAIRTPPGRKQEAQEQKALNQASQDQLRGAPPAKTTTSELTGAVLPSPNAPSPNAPSPDAPSRNAASAAAEPPGAPPSPDISIAVLPFDNLGPELVDDFFTDGLTEDIITELSGAFGISVASRNTTLAMKEHAIDAVQAARHFSVSHVLEGSVRREHAHLRVTVRLIDGQNGHQIWAQRYDRGAQAVFALQDELSRDVAEVLKVKLSAVRGEAGNFGGRAPGTQSLEAYEAFHKGRAFYLRGMNSVSLRVSRMLLARAIELDPDYALAYAQLAICESYLAMSLVNTNADSCFETCMAHSLRALELDPFLAEAHAGKGLAHYAAGAYDAAGVALEAAIRLDDSLFEAHFFQARNKHLLGQREEAAKLFERAAALRPNDFRAIGLLAEEYAALGCAEKARSAFESCLIRLKAEVENHPDNAGALAFGSAVLAHLGHAGQAEDWANWALAIGPDDCLIHYNSARTWMLLARPDDALEALESAFAMPNVVRRRLAMWMAFDTDLKPLTGDPGFDALLAYRRLPETEV</sequence>
<keyword evidence="5" id="KW-1185">Reference proteome</keyword>
<keyword evidence="1" id="KW-0802">TPR repeat</keyword>
<evidence type="ECO:0000256" key="1">
    <source>
        <dbReference type="PROSITE-ProRule" id="PRU00339"/>
    </source>
</evidence>
<feature type="compositionally biased region" description="Polar residues" evidence="2">
    <location>
        <begin position="272"/>
        <end position="281"/>
    </location>
</feature>
<feature type="repeat" description="TPR" evidence="1">
    <location>
        <begin position="599"/>
        <end position="632"/>
    </location>
</feature>
<dbReference type="Gene3D" id="3.40.50.10070">
    <property type="entry name" value="TolB, N-terminal domain"/>
    <property type="match status" value="1"/>
</dbReference>
<proteinExistence type="predicted"/>
<dbReference type="RefSeq" id="WP_142898822.1">
    <property type="nucleotide sequence ID" value="NZ_ML660060.1"/>
</dbReference>
<dbReference type="AlphaFoldDB" id="A0A545TF72"/>
<dbReference type="SUPFAM" id="SSF46894">
    <property type="entry name" value="C-terminal effector domain of the bipartite response regulators"/>
    <property type="match status" value="1"/>
</dbReference>
<evidence type="ECO:0000313" key="4">
    <source>
        <dbReference type="EMBL" id="TQV75835.1"/>
    </source>
</evidence>
<comment type="caution">
    <text evidence="4">The sequence shown here is derived from an EMBL/GenBank/DDBJ whole genome shotgun (WGS) entry which is preliminary data.</text>
</comment>
<dbReference type="EMBL" id="VHSH01000009">
    <property type="protein sequence ID" value="TQV75835.1"/>
    <property type="molecule type" value="Genomic_DNA"/>
</dbReference>